<dbReference type="PANTHER" id="PTHR48079:SF6">
    <property type="entry name" value="NAD(P)-BINDING DOMAIN-CONTAINING PROTEIN-RELATED"/>
    <property type="match status" value="1"/>
</dbReference>
<comment type="caution">
    <text evidence="2">The sequence shown here is derived from an EMBL/GenBank/DDBJ whole genome shotgun (WGS) entry which is preliminary data.</text>
</comment>
<evidence type="ECO:0000313" key="3">
    <source>
        <dbReference type="Proteomes" id="UP000544090"/>
    </source>
</evidence>
<proteinExistence type="predicted"/>
<dbReference type="GO" id="GO:0004029">
    <property type="term" value="F:aldehyde dehydrogenase (NAD+) activity"/>
    <property type="evidence" value="ECO:0007669"/>
    <property type="project" value="TreeGrafter"/>
</dbReference>
<evidence type="ECO:0000313" key="2">
    <source>
        <dbReference type="EMBL" id="NKX55783.1"/>
    </source>
</evidence>
<dbReference type="GO" id="GO:0005737">
    <property type="term" value="C:cytoplasm"/>
    <property type="evidence" value="ECO:0007669"/>
    <property type="project" value="TreeGrafter"/>
</dbReference>
<dbReference type="RefSeq" id="WP_168487556.1">
    <property type="nucleotide sequence ID" value="NZ_JAAZSQ010000016.1"/>
</dbReference>
<feature type="domain" description="NAD-dependent epimerase/dehydratase" evidence="1">
    <location>
        <begin position="4"/>
        <end position="207"/>
    </location>
</feature>
<gene>
    <name evidence="2" type="ORF">HGG74_14795</name>
</gene>
<accession>A0A7X6HEQ6</accession>
<protein>
    <submittedName>
        <fullName evidence="2">SDR family oxidoreductase</fullName>
    </submittedName>
</protein>
<evidence type="ECO:0000259" key="1">
    <source>
        <dbReference type="Pfam" id="PF01370"/>
    </source>
</evidence>
<dbReference type="AlphaFoldDB" id="A0A7X6HEQ6"/>
<dbReference type="PANTHER" id="PTHR48079">
    <property type="entry name" value="PROTEIN YEEZ"/>
    <property type="match status" value="1"/>
</dbReference>
<dbReference type="Pfam" id="PF01370">
    <property type="entry name" value="Epimerase"/>
    <property type="match status" value="1"/>
</dbReference>
<dbReference type="Gene3D" id="3.40.50.720">
    <property type="entry name" value="NAD(P)-binding Rossmann-like Domain"/>
    <property type="match status" value="1"/>
</dbReference>
<dbReference type="InterPro" id="IPR036291">
    <property type="entry name" value="NAD(P)-bd_dom_sf"/>
</dbReference>
<name>A0A7X6HEQ6_9MICC</name>
<dbReference type="SUPFAM" id="SSF51735">
    <property type="entry name" value="NAD(P)-binding Rossmann-fold domains"/>
    <property type="match status" value="1"/>
</dbReference>
<dbReference type="Proteomes" id="UP000544090">
    <property type="component" value="Unassembled WGS sequence"/>
</dbReference>
<dbReference type="CDD" id="cd05266">
    <property type="entry name" value="SDR_a4"/>
    <property type="match status" value="1"/>
</dbReference>
<dbReference type="InterPro" id="IPR001509">
    <property type="entry name" value="Epimerase_deHydtase"/>
</dbReference>
<dbReference type="EMBL" id="JAAZSQ010000016">
    <property type="protein sequence ID" value="NKX55783.1"/>
    <property type="molecule type" value="Genomic_DNA"/>
</dbReference>
<keyword evidence="3" id="KW-1185">Reference proteome</keyword>
<sequence>MSVLIAGCGDVGTETGLRLARAGHHVIGWRRSPGKLPDQIEGVAADLTGELPPVPGDVHTVIIAVAATAHSPSAYRSAYVHGLANVLDALERDAVSPRRILFVSSTAVYGDAGGRAVDESTPEAPGYFTGQILLEAEALLFRRLAGTATSVTSLRLGGIYGPGRTRLIDQIKSGRAVIPDQPRHTNRIHRDDAAAAIVHLATMAPEPDPVYLGVDTEPAELGEVLRFLANELGLAEPSTGHVASARGGDKRCSSLALQATGFRFTYPSYREGYRAVLAGTGTRHA</sequence>
<organism evidence="2 3">
    <name type="scientific">Arthrobacter mobilis</name>
    <dbReference type="NCBI Taxonomy" id="2724944"/>
    <lineage>
        <taxon>Bacteria</taxon>
        <taxon>Bacillati</taxon>
        <taxon>Actinomycetota</taxon>
        <taxon>Actinomycetes</taxon>
        <taxon>Micrococcales</taxon>
        <taxon>Micrococcaceae</taxon>
        <taxon>Arthrobacter</taxon>
    </lineage>
</organism>
<dbReference type="InterPro" id="IPR051783">
    <property type="entry name" value="NAD(P)-dependent_oxidoreduct"/>
</dbReference>
<reference evidence="2 3" key="1">
    <citation type="submission" date="2020-04" db="EMBL/GenBank/DDBJ databases">
        <title>Arthrobacter sp. nov.</title>
        <authorList>
            <person name="Liu S."/>
        </authorList>
    </citation>
    <scope>NUCLEOTIDE SEQUENCE [LARGE SCALE GENOMIC DNA]</scope>
    <source>
        <strain evidence="2 3">E918</strain>
    </source>
</reference>